<organism evidence="2 3">
    <name type="scientific">Maledivibacter halophilus</name>
    <dbReference type="NCBI Taxonomy" id="36842"/>
    <lineage>
        <taxon>Bacteria</taxon>
        <taxon>Bacillati</taxon>
        <taxon>Bacillota</taxon>
        <taxon>Clostridia</taxon>
        <taxon>Peptostreptococcales</taxon>
        <taxon>Caminicellaceae</taxon>
        <taxon>Maledivibacter</taxon>
    </lineage>
</organism>
<dbReference type="RefSeq" id="WP_079488555.1">
    <property type="nucleotide sequence ID" value="NZ_FUZT01000001.1"/>
</dbReference>
<feature type="region of interest" description="Disordered" evidence="1">
    <location>
        <begin position="41"/>
        <end position="62"/>
    </location>
</feature>
<dbReference type="PROSITE" id="PS51257">
    <property type="entry name" value="PROKAR_LIPOPROTEIN"/>
    <property type="match status" value="1"/>
</dbReference>
<dbReference type="EMBL" id="FUZT01000001">
    <property type="protein sequence ID" value="SKC36078.1"/>
    <property type="molecule type" value="Genomic_DNA"/>
</dbReference>
<sequence length="579" mass="66872">MKKINILIIIFIIIFTACSRPENIQASKDIKEFQNTRIEESKEKSQLSKEVQENNNSNKWNGQWRGKSSSYYSGSELNIKALDKNLIEFEITAFNGCHTGGYSGDAKIENGKAIHETEDEIEFIFNLDEKGEMQLESNDYTYYCGQNVSFDSKYVKELDIQQPTGVNVGLVDTSDQEKIFKDLTGDMYDVFIDYAQYYSDEENYYKNYRIRTFGLLGYSNAAVVMLDNEKNNIIAAVDSGSGVHYYTNDEEHENGLPKFIEEWLGGREIVNIDSNTKEDSNQIGIEDIPEIYINHIKEKFPDDNIMFYEKEDIDSNGKAEVIIGTGKEDDDSLDFAIFNHIYLFKEDEGKIHYLSENLAQNAYEVNQVKLVELEGLDGKFIYCRLTNGARLSGFQLYQFLDDEVRLFADSCSATGVGEDILKDFNGNGQFDGYVSIRSSYDTLYYHLVSNYILKENAFVLEKTIIENMPPYPNEIQEVISQYLELRILDNGKSEDIKKRLEELTLNNEVNQIEIKSKQWYKPLLNTILDIEEVIEFKIKEEESKKFVETTYQEEEEQMGLIFYIIKKDGKWCISSIKAS</sequence>
<evidence type="ECO:0000313" key="3">
    <source>
        <dbReference type="Proteomes" id="UP000190285"/>
    </source>
</evidence>
<name>A0A1T5IAK7_9FIRM</name>
<feature type="compositionally biased region" description="Basic and acidic residues" evidence="1">
    <location>
        <begin position="41"/>
        <end position="52"/>
    </location>
</feature>
<gene>
    <name evidence="2" type="ORF">SAMN02194393_00116</name>
</gene>
<protein>
    <submittedName>
        <fullName evidence="2">Uncharacterized protein</fullName>
    </submittedName>
</protein>
<accession>A0A1T5IAK7</accession>
<dbReference type="AlphaFoldDB" id="A0A1T5IAK7"/>
<reference evidence="2 3" key="1">
    <citation type="submission" date="2017-02" db="EMBL/GenBank/DDBJ databases">
        <authorList>
            <person name="Peterson S.W."/>
        </authorList>
    </citation>
    <scope>NUCLEOTIDE SEQUENCE [LARGE SCALE GENOMIC DNA]</scope>
    <source>
        <strain evidence="2 3">M1</strain>
    </source>
</reference>
<proteinExistence type="predicted"/>
<keyword evidence="3" id="KW-1185">Reference proteome</keyword>
<evidence type="ECO:0000256" key="1">
    <source>
        <dbReference type="SAM" id="MobiDB-lite"/>
    </source>
</evidence>
<evidence type="ECO:0000313" key="2">
    <source>
        <dbReference type="EMBL" id="SKC36078.1"/>
    </source>
</evidence>
<dbReference type="Proteomes" id="UP000190285">
    <property type="component" value="Unassembled WGS sequence"/>
</dbReference>
<dbReference type="OrthoDB" id="2086244at2"/>